<evidence type="ECO:0000313" key="4">
    <source>
        <dbReference type="EMBL" id="NYG58799.1"/>
    </source>
</evidence>
<keyword evidence="5" id="KW-1185">Reference proteome</keyword>
<protein>
    <submittedName>
        <fullName evidence="4">Phospholipid/cholesterol/gamma-HCH transport system substrate-binding protein</fullName>
    </submittedName>
</protein>
<reference evidence="4 5" key="1">
    <citation type="submission" date="2020-07" db="EMBL/GenBank/DDBJ databases">
        <title>Sequencing the genomes of 1000 actinobacteria strains.</title>
        <authorList>
            <person name="Klenk H.-P."/>
        </authorList>
    </citation>
    <scope>NUCLEOTIDE SEQUENCE [LARGE SCALE GENOMIC DNA]</scope>
    <source>
        <strain evidence="4 5">DSM 23819</strain>
    </source>
</reference>
<dbReference type="RefSeq" id="WP_179501925.1">
    <property type="nucleotide sequence ID" value="NZ_JACCAA010000001.1"/>
</dbReference>
<dbReference type="InterPro" id="IPR024516">
    <property type="entry name" value="Mce_C"/>
</dbReference>
<feature type="domain" description="Mammalian cell entry C-terminal" evidence="3">
    <location>
        <begin position="120"/>
        <end position="293"/>
    </location>
</feature>
<keyword evidence="1" id="KW-1133">Transmembrane helix</keyword>
<proteinExistence type="predicted"/>
<dbReference type="Pfam" id="PF11887">
    <property type="entry name" value="Mce4_CUP1"/>
    <property type="match status" value="1"/>
</dbReference>
<evidence type="ECO:0000259" key="2">
    <source>
        <dbReference type="Pfam" id="PF02470"/>
    </source>
</evidence>
<dbReference type="InterPro" id="IPR005693">
    <property type="entry name" value="Mce"/>
</dbReference>
<gene>
    <name evidence="4" type="ORF">BJ980_001722</name>
</gene>
<comment type="caution">
    <text evidence="4">The sequence shown here is derived from an EMBL/GenBank/DDBJ whole genome shotgun (WGS) entry which is preliminary data.</text>
</comment>
<name>A0A7Y9UTQ0_9ACTN</name>
<organism evidence="4 5">
    <name type="scientific">Nocardioides daedukensis</name>
    <dbReference type="NCBI Taxonomy" id="634462"/>
    <lineage>
        <taxon>Bacteria</taxon>
        <taxon>Bacillati</taxon>
        <taxon>Actinomycetota</taxon>
        <taxon>Actinomycetes</taxon>
        <taxon>Propionibacteriales</taxon>
        <taxon>Nocardioidaceae</taxon>
        <taxon>Nocardioides</taxon>
    </lineage>
</organism>
<evidence type="ECO:0000313" key="5">
    <source>
        <dbReference type="Proteomes" id="UP000540656"/>
    </source>
</evidence>
<dbReference type="InterPro" id="IPR052336">
    <property type="entry name" value="MlaD_Phospholipid_Transporter"/>
</dbReference>
<dbReference type="InterPro" id="IPR003399">
    <property type="entry name" value="Mce/MlaD"/>
</dbReference>
<evidence type="ECO:0000259" key="3">
    <source>
        <dbReference type="Pfam" id="PF11887"/>
    </source>
</evidence>
<keyword evidence="1" id="KW-0812">Transmembrane</keyword>
<dbReference type="PANTHER" id="PTHR33371:SF17">
    <property type="entry name" value="MCE-FAMILY PROTEIN MCE1B"/>
    <property type="match status" value="1"/>
</dbReference>
<feature type="domain" description="Mce/MlaD" evidence="2">
    <location>
        <begin position="41"/>
        <end position="115"/>
    </location>
</feature>
<dbReference type="EMBL" id="JACCAA010000001">
    <property type="protein sequence ID" value="NYG58799.1"/>
    <property type="molecule type" value="Genomic_DNA"/>
</dbReference>
<accession>A0A7Y9UTQ0</accession>
<dbReference type="GO" id="GO:0051701">
    <property type="term" value="P:biological process involved in interaction with host"/>
    <property type="evidence" value="ECO:0007669"/>
    <property type="project" value="TreeGrafter"/>
</dbReference>
<dbReference type="GO" id="GO:0005576">
    <property type="term" value="C:extracellular region"/>
    <property type="evidence" value="ECO:0007669"/>
    <property type="project" value="TreeGrafter"/>
</dbReference>
<keyword evidence="1" id="KW-0472">Membrane</keyword>
<dbReference type="PANTHER" id="PTHR33371">
    <property type="entry name" value="INTERMEMBRANE PHOSPHOLIPID TRANSPORT SYSTEM BINDING PROTEIN MLAD-RELATED"/>
    <property type="match status" value="1"/>
</dbReference>
<dbReference type="Proteomes" id="UP000540656">
    <property type="component" value="Unassembled WGS sequence"/>
</dbReference>
<evidence type="ECO:0000256" key="1">
    <source>
        <dbReference type="SAM" id="Phobius"/>
    </source>
</evidence>
<dbReference type="AlphaFoldDB" id="A0A7Y9UTQ0"/>
<feature type="transmembrane region" description="Helical" evidence="1">
    <location>
        <begin position="12"/>
        <end position="33"/>
    </location>
</feature>
<sequence>MKLLDARTASDTVKLIIFIVITALATGLLAVLIGNITFAPSREYKAVFVNVTGVVKGDDVRVAGVKVGTVKDIEIKDRTRALVTFSVADEATVTSTTHAQIRYRNLVGQRYLNLRQEGQGTKLEAGTTIPVARTTPALDLTVLFNGFKPLFEALSPQDLNQLSYEIIQVFQGEGGTLESLLGHTASVTRTLADRDQVIGDLIDNLNDVLVTIGDRDKELSSLIINLKTLVDGLAEDKDALLEPLDAISDLAVETASLVKGIRPPLVKDVKELRKFAGNLAKNRTELDRAMQVLPIKLNKIGRTATYGSWFNFYLCGFTGTVKVGLLPEVPVDYDTKNKRCSLS</sequence>
<dbReference type="Pfam" id="PF02470">
    <property type="entry name" value="MlaD"/>
    <property type="match status" value="1"/>
</dbReference>
<dbReference type="NCBIfam" id="TIGR00996">
    <property type="entry name" value="Mtu_fam_mce"/>
    <property type="match status" value="1"/>
</dbReference>